<keyword evidence="1" id="KW-0812">Transmembrane</keyword>
<feature type="transmembrane region" description="Helical" evidence="1">
    <location>
        <begin position="124"/>
        <end position="145"/>
    </location>
</feature>
<evidence type="ECO:0000256" key="1">
    <source>
        <dbReference type="SAM" id="Phobius"/>
    </source>
</evidence>
<keyword evidence="1" id="KW-0472">Membrane</keyword>
<dbReference type="InterPro" id="IPR045338">
    <property type="entry name" value="DUF6535"/>
</dbReference>
<dbReference type="EMBL" id="JBBXMP010000129">
    <property type="protein sequence ID" value="KAL0061643.1"/>
    <property type="molecule type" value="Genomic_DNA"/>
</dbReference>
<dbReference type="Proteomes" id="UP001437256">
    <property type="component" value="Unassembled WGS sequence"/>
</dbReference>
<feature type="domain" description="DUF6535" evidence="2">
    <location>
        <begin position="1"/>
        <end position="153"/>
    </location>
</feature>
<reference evidence="3 4" key="1">
    <citation type="submission" date="2024-05" db="EMBL/GenBank/DDBJ databases">
        <title>A draft genome resource for the thread blight pathogen Marasmius tenuissimus strain MS-2.</title>
        <authorList>
            <person name="Yulfo-Soto G.E."/>
            <person name="Baruah I.K."/>
            <person name="Amoako-Attah I."/>
            <person name="Bukari Y."/>
            <person name="Meinhardt L.W."/>
            <person name="Bailey B.A."/>
            <person name="Cohen S.P."/>
        </authorList>
    </citation>
    <scope>NUCLEOTIDE SEQUENCE [LARGE SCALE GENOMIC DNA]</scope>
    <source>
        <strain evidence="3 4">MS-2</strain>
    </source>
</reference>
<sequence>MVFAGLFSAVVTAFTVESYQWLSTDPEDTIVALLTQISRQLPNPNVTEPPPMLSTSFTPFSPAPSSVIRINSFWFLSIIFSLLSALFGILCKQWLREHAMDIHTRSRAEALALYQLRNESFEKWGVTSIIATLPVLLEISLLFFFAGLLELLWVLHMVPFALAIAAVGAGGVLYLVTTMLPAVNIIRGFAKLPPSGSGGERFPAMPAFHFICPYKSPQAWGMFCVVRKLVGTIPSFSSLGCRWMRWRTPDVLHKLYRASHWPALDLHHIRMYDLQPSHLRGLHTTNISPTTRIRNHLKVYELEGLRKLVNMFHDTPSMEPHLKKLLSKYDASVVMAAVFDEWKICTWRSAPITFRDVETSLEDLGRQTSQHADEKLEMNLSSLNSLDGASEDDLNWSQSSPTTESPLHLPAYVELLYFQHFWRQASAQYNVPVAELLEYTRNFFSRSDVLQRTKMRFPIPFSAIVQLWIHSNPAVRDQSVDFIEFYKTGWGKYRTEEKDDERFALIAALARHILEVNRNAQPLQMSALVGSDAGLKLLEFINEGIIFHKLFASQRYHDSRRATGMKDWVVAMRLVEQELDLEHHFGRIPEFNTAATPTSGAGPSLQDSADRVLPYIAENTVDSHLKFERTQNEVENQV</sequence>
<evidence type="ECO:0000313" key="3">
    <source>
        <dbReference type="EMBL" id="KAL0061643.1"/>
    </source>
</evidence>
<keyword evidence="4" id="KW-1185">Reference proteome</keyword>
<organism evidence="3 4">
    <name type="scientific">Marasmius tenuissimus</name>
    <dbReference type="NCBI Taxonomy" id="585030"/>
    <lineage>
        <taxon>Eukaryota</taxon>
        <taxon>Fungi</taxon>
        <taxon>Dikarya</taxon>
        <taxon>Basidiomycota</taxon>
        <taxon>Agaricomycotina</taxon>
        <taxon>Agaricomycetes</taxon>
        <taxon>Agaricomycetidae</taxon>
        <taxon>Agaricales</taxon>
        <taxon>Marasmiineae</taxon>
        <taxon>Marasmiaceae</taxon>
        <taxon>Marasmius</taxon>
    </lineage>
</organism>
<accession>A0ABR2ZJV5</accession>
<name>A0ABR2ZJV5_9AGAR</name>
<protein>
    <recommendedName>
        <fullName evidence="2">DUF6535 domain-containing protein</fullName>
    </recommendedName>
</protein>
<dbReference type="Pfam" id="PF20153">
    <property type="entry name" value="DUF6535"/>
    <property type="match status" value="1"/>
</dbReference>
<proteinExistence type="predicted"/>
<keyword evidence="1" id="KW-1133">Transmembrane helix</keyword>
<feature type="transmembrane region" description="Helical" evidence="1">
    <location>
        <begin position="151"/>
        <end position="177"/>
    </location>
</feature>
<feature type="transmembrane region" description="Helical" evidence="1">
    <location>
        <begin position="73"/>
        <end position="95"/>
    </location>
</feature>
<evidence type="ECO:0000313" key="4">
    <source>
        <dbReference type="Proteomes" id="UP001437256"/>
    </source>
</evidence>
<gene>
    <name evidence="3" type="ORF">AAF712_011561</name>
</gene>
<comment type="caution">
    <text evidence="3">The sequence shown here is derived from an EMBL/GenBank/DDBJ whole genome shotgun (WGS) entry which is preliminary data.</text>
</comment>
<evidence type="ECO:0000259" key="2">
    <source>
        <dbReference type="Pfam" id="PF20153"/>
    </source>
</evidence>